<protein>
    <recommendedName>
        <fullName evidence="4">Zinc ribbon domain-containing protein</fullName>
    </recommendedName>
</protein>
<proteinExistence type="predicted"/>
<reference evidence="2" key="1">
    <citation type="submission" date="2022-12" db="EMBL/GenBank/DDBJ databases">
        <title>Clostridium sp. nov., isolated from industrial wastewater.</title>
        <authorList>
            <person name="Jiayan W."/>
        </authorList>
    </citation>
    <scope>NUCLEOTIDE SEQUENCE</scope>
    <source>
        <strain evidence="2">ZC22-4</strain>
    </source>
</reference>
<keyword evidence="3" id="KW-1185">Reference proteome</keyword>
<evidence type="ECO:0000313" key="3">
    <source>
        <dbReference type="Proteomes" id="UP001144612"/>
    </source>
</evidence>
<name>A0ABT4DBZ0_9CLOT</name>
<dbReference type="EMBL" id="JAPQFJ010000011">
    <property type="protein sequence ID" value="MCY6959178.1"/>
    <property type="molecule type" value="Genomic_DNA"/>
</dbReference>
<keyword evidence="1" id="KW-0175">Coiled coil</keyword>
<feature type="coiled-coil region" evidence="1">
    <location>
        <begin position="81"/>
        <end position="108"/>
    </location>
</feature>
<accession>A0ABT4DBZ0</accession>
<comment type="caution">
    <text evidence="2">The sequence shown here is derived from an EMBL/GenBank/DDBJ whole genome shotgun (WGS) entry which is preliminary data.</text>
</comment>
<evidence type="ECO:0008006" key="4">
    <source>
        <dbReference type="Google" id="ProtNLM"/>
    </source>
</evidence>
<gene>
    <name evidence="2" type="ORF">OW729_11240</name>
</gene>
<evidence type="ECO:0000256" key="1">
    <source>
        <dbReference type="SAM" id="Coils"/>
    </source>
</evidence>
<evidence type="ECO:0000313" key="2">
    <source>
        <dbReference type="EMBL" id="MCY6959178.1"/>
    </source>
</evidence>
<organism evidence="2 3">
    <name type="scientific">Clostridium brassicae</name>
    <dbReference type="NCBI Taxonomy" id="2999072"/>
    <lineage>
        <taxon>Bacteria</taxon>
        <taxon>Bacillati</taxon>
        <taxon>Bacillota</taxon>
        <taxon>Clostridia</taxon>
        <taxon>Eubacteriales</taxon>
        <taxon>Clostridiaceae</taxon>
        <taxon>Clostridium</taxon>
    </lineage>
</organism>
<dbReference type="Proteomes" id="UP001144612">
    <property type="component" value="Unassembled WGS sequence"/>
</dbReference>
<dbReference type="RefSeq" id="WP_268061602.1">
    <property type="nucleotide sequence ID" value="NZ_JAPQFJ010000011.1"/>
</dbReference>
<sequence length="157" mass="17662">MDFKNVISKITKTTIDTAEVVAQTAKEGSAKIAKKSEELVEVSKLTVSINSEESKIKDIYTEIGKIVCEKHENGMYIDPDLVDQCNDVLDLKNKVKEMKNRVIQIKNKKVCPECEETLNSETMFCPKCGTNIENDITIEENDITTENVSDAEIIEDK</sequence>